<sequence>MKDTKIWLVHFIGYLLLSLWGLAIYESFPFLAKLAGLSDANDILFNWARASFYMVAFLLGYLQLALKFSTMIVKISEKNEEEE</sequence>
<keyword evidence="1" id="KW-0472">Membrane</keyword>
<comment type="caution">
    <text evidence="2">The sequence shown here is derived from an EMBL/GenBank/DDBJ whole genome shotgun (WGS) entry which is preliminary data.</text>
</comment>
<dbReference type="Proteomes" id="UP000524246">
    <property type="component" value="Unassembled WGS sequence"/>
</dbReference>
<evidence type="ECO:0000313" key="3">
    <source>
        <dbReference type="Proteomes" id="UP000524246"/>
    </source>
</evidence>
<reference evidence="2 3" key="1">
    <citation type="journal article" date="2020" name="Biotechnol. Biofuels">
        <title>New insights from the biogas microbiome by comprehensive genome-resolved metagenomics of nearly 1600 species originating from multiple anaerobic digesters.</title>
        <authorList>
            <person name="Campanaro S."/>
            <person name="Treu L."/>
            <person name="Rodriguez-R L.M."/>
            <person name="Kovalovszki A."/>
            <person name="Ziels R.M."/>
            <person name="Maus I."/>
            <person name="Zhu X."/>
            <person name="Kougias P.G."/>
            <person name="Basile A."/>
            <person name="Luo G."/>
            <person name="Schluter A."/>
            <person name="Konstantinidis K.T."/>
            <person name="Angelidaki I."/>
        </authorList>
    </citation>
    <scope>NUCLEOTIDE SEQUENCE [LARGE SCALE GENOMIC DNA]</scope>
    <source>
        <strain evidence="2">AS27yjCOA_65</strain>
    </source>
</reference>
<name>A0A7X9FQ36_9DELT</name>
<dbReference type="AlphaFoldDB" id="A0A7X9FQ36"/>
<proteinExistence type="predicted"/>
<evidence type="ECO:0000313" key="2">
    <source>
        <dbReference type="EMBL" id="NMC62225.1"/>
    </source>
</evidence>
<keyword evidence="1" id="KW-1133">Transmembrane helix</keyword>
<accession>A0A7X9FQ36</accession>
<gene>
    <name evidence="2" type="ORF">GYA55_03570</name>
</gene>
<feature type="transmembrane region" description="Helical" evidence="1">
    <location>
        <begin position="45"/>
        <end position="66"/>
    </location>
</feature>
<protein>
    <submittedName>
        <fullName evidence="2">Uncharacterized protein</fullName>
    </submittedName>
</protein>
<feature type="transmembrane region" description="Helical" evidence="1">
    <location>
        <begin position="7"/>
        <end position="25"/>
    </location>
</feature>
<organism evidence="2 3">
    <name type="scientific">SAR324 cluster bacterium</name>
    <dbReference type="NCBI Taxonomy" id="2024889"/>
    <lineage>
        <taxon>Bacteria</taxon>
        <taxon>Deltaproteobacteria</taxon>
        <taxon>SAR324 cluster</taxon>
    </lineage>
</organism>
<dbReference type="EMBL" id="JAAZON010000139">
    <property type="protein sequence ID" value="NMC62225.1"/>
    <property type="molecule type" value="Genomic_DNA"/>
</dbReference>
<keyword evidence="1" id="KW-0812">Transmembrane</keyword>
<evidence type="ECO:0000256" key="1">
    <source>
        <dbReference type="SAM" id="Phobius"/>
    </source>
</evidence>